<gene>
    <name evidence="2" type="ORF">PTI45_04656</name>
</gene>
<dbReference type="Proteomes" id="UP000094578">
    <property type="component" value="Unassembled WGS sequence"/>
</dbReference>
<evidence type="ECO:0000313" key="3">
    <source>
        <dbReference type="Proteomes" id="UP000094578"/>
    </source>
</evidence>
<dbReference type="GO" id="GO:0008270">
    <property type="term" value="F:zinc ion binding"/>
    <property type="evidence" value="ECO:0007669"/>
    <property type="project" value="InterPro"/>
</dbReference>
<proteinExistence type="predicted"/>
<evidence type="ECO:0000313" key="2">
    <source>
        <dbReference type="EMBL" id="ODP26020.1"/>
    </source>
</evidence>
<reference evidence="2 3" key="1">
    <citation type="submission" date="2016-08" db="EMBL/GenBank/DDBJ databases">
        <title>Genome sequencing of Paenibacillus sp. TI45-13ar, isolated from Korean traditional nuruk.</title>
        <authorList>
            <person name="Kim S.-J."/>
        </authorList>
    </citation>
    <scope>NUCLEOTIDE SEQUENCE [LARGE SCALE GENOMIC DNA]</scope>
    <source>
        <strain evidence="2 3">TI45-13ar</strain>
    </source>
</reference>
<dbReference type="InterPro" id="IPR003615">
    <property type="entry name" value="HNH_nuc"/>
</dbReference>
<dbReference type="Gene3D" id="1.10.30.50">
    <property type="match status" value="1"/>
</dbReference>
<feature type="domain" description="HNH nuclease" evidence="1">
    <location>
        <begin position="88"/>
        <end position="144"/>
    </location>
</feature>
<dbReference type="GO" id="GO:0004519">
    <property type="term" value="F:endonuclease activity"/>
    <property type="evidence" value="ECO:0007669"/>
    <property type="project" value="InterPro"/>
</dbReference>
<evidence type="ECO:0000259" key="1">
    <source>
        <dbReference type="SMART" id="SM00507"/>
    </source>
</evidence>
<dbReference type="GO" id="GO:0003676">
    <property type="term" value="F:nucleic acid binding"/>
    <property type="evidence" value="ECO:0007669"/>
    <property type="project" value="InterPro"/>
</dbReference>
<dbReference type="InterPro" id="IPR002711">
    <property type="entry name" value="HNH"/>
</dbReference>
<dbReference type="EMBL" id="MDER01000102">
    <property type="protein sequence ID" value="ODP26020.1"/>
    <property type="molecule type" value="Genomic_DNA"/>
</dbReference>
<dbReference type="RefSeq" id="WP_069329953.1">
    <property type="nucleotide sequence ID" value="NZ_MDER01000102.1"/>
</dbReference>
<name>A0A1E3KZ89_9BACL</name>
<comment type="caution">
    <text evidence="2">The sequence shown here is derived from an EMBL/GenBank/DDBJ whole genome shotgun (WGS) entry which is preliminary data.</text>
</comment>
<sequence>MSENMSDQIRRMHSQGMSTTKIAQTLNIRYQHAYRVIHYKKSVSIKSALKAIKVSKGKKKSIKMFDRMNYQVKRGMMELLTIQDLNEKEWNEIKNFFNNKCAYCDIEDTGDSRNGLVADHLIPAANYGNYVTGNVIPACHDCNDRRGKQEWETWLFLHFPQTAVKRSKNIKIYLNKFPYTHHSNPIENLDIEDQNEYNSILQEWDILLNRAKNLRNKLKNPH</sequence>
<dbReference type="SMART" id="SM00507">
    <property type="entry name" value="HNHc"/>
    <property type="match status" value="1"/>
</dbReference>
<organism evidence="2 3">
    <name type="scientific">Paenibacillus nuruki</name>
    <dbReference type="NCBI Taxonomy" id="1886670"/>
    <lineage>
        <taxon>Bacteria</taxon>
        <taxon>Bacillati</taxon>
        <taxon>Bacillota</taxon>
        <taxon>Bacilli</taxon>
        <taxon>Bacillales</taxon>
        <taxon>Paenibacillaceae</taxon>
        <taxon>Paenibacillus</taxon>
    </lineage>
</organism>
<dbReference type="CDD" id="cd00085">
    <property type="entry name" value="HNHc"/>
    <property type="match status" value="1"/>
</dbReference>
<keyword evidence="3" id="KW-1185">Reference proteome</keyword>
<dbReference type="AlphaFoldDB" id="A0A1E3KZ89"/>
<dbReference type="Pfam" id="PF01844">
    <property type="entry name" value="HNH"/>
    <property type="match status" value="1"/>
</dbReference>
<accession>A0A1E3KZ89</accession>
<protein>
    <recommendedName>
        <fullName evidence="1">HNH nuclease domain-containing protein</fullName>
    </recommendedName>
</protein>